<dbReference type="AlphaFoldDB" id="A0A1G5C1B5"/>
<gene>
    <name evidence="1" type="ORF">SAMN02910451_00930</name>
</gene>
<dbReference type="Proteomes" id="UP000183047">
    <property type="component" value="Unassembled WGS sequence"/>
</dbReference>
<dbReference type="OrthoDB" id="9784941at2"/>
<evidence type="ECO:0000313" key="1">
    <source>
        <dbReference type="EMBL" id="SCX96245.1"/>
    </source>
</evidence>
<dbReference type="RefSeq" id="WP_074461661.1">
    <property type="nucleotide sequence ID" value="NZ_FMUR01000005.1"/>
</dbReference>
<dbReference type="STRING" id="185008.bhn_I1129"/>
<sequence>MAKDKEAYMSALEGKNIPILTLDNKWHQLFTQTEMTPEISNLADELNALVERDGKLRSETKDLKKVKKKLLGEIVPLRDEANKAGDSSAIEKKIEDRTRLINDCNERIESYDDELRDLSKKIYEADYELMIETMKVCYERLHENTDYITELDKWVSDFRVQLKKNIVLMQQAEMENYNLYSYMHQIFGPEVIEIFDMKYDPDRRHPIRRPLAGNDKDYTS</sequence>
<name>A0A1G5C1B5_9FIRM</name>
<dbReference type="EMBL" id="FMUR01000005">
    <property type="protein sequence ID" value="SCX96245.1"/>
    <property type="molecule type" value="Genomic_DNA"/>
</dbReference>
<proteinExistence type="predicted"/>
<protein>
    <submittedName>
        <fullName evidence="1">Uncharacterized protein</fullName>
    </submittedName>
</protein>
<accession>A0A1G5C1B5</accession>
<evidence type="ECO:0000313" key="2">
    <source>
        <dbReference type="Proteomes" id="UP000183047"/>
    </source>
</evidence>
<reference evidence="2" key="1">
    <citation type="submission" date="2016-10" db="EMBL/GenBank/DDBJ databases">
        <authorList>
            <person name="Varghese N."/>
            <person name="Submissions S."/>
        </authorList>
    </citation>
    <scope>NUCLEOTIDE SEQUENCE [LARGE SCALE GENOMIC DNA]</scope>
    <source>
        <strain evidence="2">XBD2006</strain>
    </source>
</reference>
<organism evidence="1 2">
    <name type="scientific">Butyrivibrio hungatei</name>
    <dbReference type="NCBI Taxonomy" id="185008"/>
    <lineage>
        <taxon>Bacteria</taxon>
        <taxon>Bacillati</taxon>
        <taxon>Bacillota</taxon>
        <taxon>Clostridia</taxon>
        <taxon>Lachnospirales</taxon>
        <taxon>Lachnospiraceae</taxon>
        <taxon>Butyrivibrio</taxon>
    </lineage>
</organism>
<keyword evidence="2" id="KW-1185">Reference proteome</keyword>